<proteinExistence type="predicted"/>
<protein>
    <recommendedName>
        <fullName evidence="2">Flagellar hook-length control protein-like C-terminal domain-containing protein</fullName>
    </recommendedName>
</protein>
<reference evidence="3 4" key="1">
    <citation type="submission" date="2020-02" db="EMBL/GenBank/DDBJ databases">
        <title>Rhodobacter algicola sp. nov., isolated from microalga culture.</title>
        <authorList>
            <person name="Park C.-Y."/>
        </authorList>
    </citation>
    <scope>NUCLEOTIDE SEQUENCE [LARGE SCALE GENOMIC DNA]</scope>
    <source>
        <strain evidence="3 4">ETT8</strain>
    </source>
</reference>
<dbReference type="Pfam" id="PF02120">
    <property type="entry name" value="Flg_hook"/>
    <property type="match status" value="1"/>
</dbReference>
<accession>A0A6B3RGU9</accession>
<feature type="region of interest" description="Disordered" evidence="1">
    <location>
        <begin position="27"/>
        <end position="222"/>
    </location>
</feature>
<dbReference type="InterPro" id="IPR021136">
    <property type="entry name" value="Flagellar_hook_control-like_C"/>
</dbReference>
<feature type="compositionally biased region" description="Low complexity" evidence="1">
    <location>
        <begin position="189"/>
        <end position="222"/>
    </location>
</feature>
<feature type="compositionally biased region" description="Low complexity" evidence="1">
    <location>
        <begin position="112"/>
        <end position="139"/>
    </location>
</feature>
<dbReference type="Gene3D" id="3.30.750.140">
    <property type="match status" value="1"/>
</dbReference>
<organism evidence="3 4">
    <name type="scientific">Pseudotabrizicola algicola</name>
    <dbReference type="NCBI Taxonomy" id="2709381"/>
    <lineage>
        <taxon>Bacteria</taxon>
        <taxon>Pseudomonadati</taxon>
        <taxon>Pseudomonadota</taxon>
        <taxon>Alphaproteobacteria</taxon>
        <taxon>Rhodobacterales</taxon>
        <taxon>Paracoccaceae</taxon>
        <taxon>Pseudotabrizicola</taxon>
    </lineage>
</organism>
<dbReference type="Proteomes" id="UP000481421">
    <property type="component" value="Unassembled WGS sequence"/>
</dbReference>
<sequence>MSSAADVPAAALLPVAAPAPAAQDACPIDLATGEAEPEAQSPQPDASLPEAVLSAENADVAANMPSVALQPDAEEGAAPSAPEEQPDKSKAEGEAAMPESCPAPRPDPAPVQPAVLVPSPPASASTPPAAPLPATSEPARTPVAPDAARQAITPNALSPAAGKSPASLRVDPRVHHPAAGELPAPPAAPEAAPSAAQSSGAPAPFADPLARAAGANPPAQAPVQMMRSDWPQAVVSATLSQLSDLGGTMVLELAPDDLGAMRITLTIEGQAASVRIQTETPEAARLLNEAERQLAQDFERQGVTLASHDAQTGRRNDPAVRPPAGRSAAPHDSHPSDSEVVLLPRGLVNLIA</sequence>
<dbReference type="InterPro" id="IPR038610">
    <property type="entry name" value="FliK-like_C_sf"/>
</dbReference>
<keyword evidence="4" id="KW-1185">Reference proteome</keyword>
<feature type="region of interest" description="Disordered" evidence="1">
    <location>
        <begin position="305"/>
        <end position="339"/>
    </location>
</feature>
<dbReference type="EMBL" id="JAAIKE010000001">
    <property type="protein sequence ID" value="NEX45284.1"/>
    <property type="molecule type" value="Genomic_DNA"/>
</dbReference>
<dbReference type="CDD" id="cd17470">
    <property type="entry name" value="T3SS_Flik_C"/>
    <property type="match status" value="1"/>
</dbReference>
<comment type="caution">
    <text evidence="3">The sequence shown here is derived from an EMBL/GenBank/DDBJ whole genome shotgun (WGS) entry which is preliminary data.</text>
</comment>
<evidence type="ECO:0000313" key="4">
    <source>
        <dbReference type="Proteomes" id="UP000481421"/>
    </source>
</evidence>
<evidence type="ECO:0000256" key="1">
    <source>
        <dbReference type="SAM" id="MobiDB-lite"/>
    </source>
</evidence>
<dbReference type="AlphaFoldDB" id="A0A6B3RGU9"/>
<feature type="compositionally biased region" description="Pro residues" evidence="1">
    <location>
        <begin position="101"/>
        <end position="111"/>
    </location>
</feature>
<evidence type="ECO:0000313" key="3">
    <source>
        <dbReference type="EMBL" id="NEX45284.1"/>
    </source>
</evidence>
<name>A0A6B3RGU9_9RHOB</name>
<feature type="domain" description="Flagellar hook-length control protein-like C-terminal" evidence="2">
    <location>
        <begin position="247"/>
        <end position="316"/>
    </location>
</feature>
<gene>
    <name evidence="3" type="ORF">G3572_03640</name>
</gene>
<evidence type="ECO:0000259" key="2">
    <source>
        <dbReference type="Pfam" id="PF02120"/>
    </source>
</evidence>